<feature type="compositionally biased region" description="Low complexity" evidence="1">
    <location>
        <begin position="205"/>
        <end position="214"/>
    </location>
</feature>
<dbReference type="EMBL" id="GG692396">
    <property type="protein sequence ID" value="EER34666.1"/>
    <property type="molecule type" value="Genomic_DNA"/>
</dbReference>
<evidence type="ECO:0000313" key="2">
    <source>
        <dbReference type="EMBL" id="EER34666.1"/>
    </source>
</evidence>
<dbReference type="InterPro" id="IPR021216">
    <property type="entry name" value="DUF2722"/>
</dbReference>
<feature type="region of interest" description="Disordered" evidence="1">
    <location>
        <begin position="184"/>
        <end position="246"/>
    </location>
</feature>
<feature type="compositionally biased region" description="Low complexity" evidence="1">
    <location>
        <begin position="222"/>
        <end position="238"/>
    </location>
</feature>
<dbReference type="AlphaFoldDB" id="C5M6P6"/>
<feature type="compositionally biased region" description="Polar residues" evidence="1">
    <location>
        <begin position="530"/>
        <end position="541"/>
    </location>
</feature>
<feature type="compositionally biased region" description="Polar residues" evidence="1">
    <location>
        <begin position="26"/>
        <end position="37"/>
    </location>
</feature>
<feature type="region of interest" description="Disordered" evidence="1">
    <location>
        <begin position="442"/>
        <end position="565"/>
    </location>
</feature>
<evidence type="ECO:0000256" key="1">
    <source>
        <dbReference type="SAM" id="MobiDB-lite"/>
    </source>
</evidence>
<feature type="compositionally biased region" description="Low complexity" evidence="1">
    <location>
        <begin position="442"/>
        <end position="458"/>
    </location>
</feature>
<protein>
    <submittedName>
        <fullName evidence="2">Uncharacterized protein</fullName>
    </submittedName>
</protein>
<dbReference type="Proteomes" id="UP000002037">
    <property type="component" value="Unassembled WGS sequence"/>
</dbReference>
<feature type="region of interest" description="Disordered" evidence="1">
    <location>
        <begin position="1"/>
        <end position="98"/>
    </location>
</feature>
<dbReference type="KEGG" id="ctp:CTRG_01527"/>
<feature type="compositionally biased region" description="Polar residues" evidence="1">
    <location>
        <begin position="419"/>
        <end position="429"/>
    </location>
</feature>
<feature type="compositionally biased region" description="Low complexity" evidence="1">
    <location>
        <begin position="51"/>
        <end position="67"/>
    </location>
</feature>
<feature type="region of interest" description="Disordered" evidence="1">
    <location>
        <begin position="347"/>
        <end position="429"/>
    </location>
</feature>
<name>C5M6P6_CANTT</name>
<dbReference type="OrthoDB" id="4095763at2759"/>
<reference evidence="2 3" key="1">
    <citation type="journal article" date="2009" name="Nature">
        <title>Evolution of pathogenicity and sexual reproduction in eight Candida genomes.</title>
        <authorList>
            <person name="Butler G."/>
            <person name="Rasmussen M.D."/>
            <person name="Lin M.F."/>
            <person name="Santos M.A."/>
            <person name="Sakthikumar S."/>
            <person name="Munro C.A."/>
            <person name="Rheinbay E."/>
            <person name="Grabherr M."/>
            <person name="Forche A."/>
            <person name="Reedy J.L."/>
            <person name="Agrafioti I."/>
            <person name="Arnaud M.B."/>
            <person name="Bates S."/>
            <person name="Brown A.J."/>
            <person name="Brunke S."/>
            <person name="Costanzo M.C."/>
            <person name="Fitzpatrick D.A."/>
            <person name="de Groot P.W."/>
            <person name="Harris D."/>
            <person name="Hoyer L.L."/>
            <person name="Hube B."/>
            <person name="Klis F.M."/>
            <person name="Kodira C."/>
            <person name="Lennard N."/>
            <person name="Logue M.E."/>
            <person name="Martin R."/>
            <person name="Neiman A.M."/>
            <person name="Nikolaou E."/>
            <person name="Quail M.A."/>
            <person name="Quinn J."/>
            <person name="Santos M.C."/>
            <person name="Schmitzberger F.F."/>
            <person name="Sherlock G."/>
            <person name="Shah P."/>
            <person name="Silverstein K.A."/>
            <person name="Skrzypek M.S."/>
            <person name="Soll D."/>
            <person name="Staggs R."/>
            <person name="Stansfield I."/>
            <person name="Stumpf M.P."/>
            <person name="Sudbery P.E."/>
            <person name="Srikantha T."/>
            <person name="Zeng Q."/>
            <person name="Berman J."/>
            <person name="Berriman M."/>
            <person name="Heitman J."/>
            <person name="Gow N.A."/>
            <person name="Lorenz M.C."/>
            <person name="Birren B.W."/>
            <person name="Kellis M."/>
            <person name="Cuomo C.A."/>
        </authorList>
    </citation>
    <scope>NUCLEOTIDE SEQUENCE [LARGE SCALE GENOMIC DNA]</scope>
    <source>
        <strain evidence="3">ATCC MYA-3404 / T1</strain>
    </source>
</reference>
<organism evidence="2 3">
    <name type="scientific">Candida tropicalis (strain ATCC MYA-3404 / T1)</name>
    <name type="common">Yeast</name>
    <dbReference type="NCBI Taxonomy" id="294747"/>
    <lineage>
        <taxon>Eukaryota</taxon>
        <taxon>Fungi</taxon>
        <taxon>Dikarya</taxon>
        <taxon>Ascomycota</taxon>
        <taxon>Saccharomycotina</taxon>
        <taxon>Pichiomycetes</taxon>
        <taxon>Debaryomycetaceae</taxon>
        <taxon>Candida/Lodderomyces clade</taxon>
        <taxon>Candida</taxon>
    </lineage>
</organism>
<dbReference type="eggNOG" id="ENOG502S5HG">
    <property type="taxonomic scope" value="Eukaryota"/>
</dbReference>
<gene>
    <name evidence="2" type="ORF">CTRG_01527</name>
</gene>
<proteinExistence type="predicted"/>
<sequence>MSSMSVNSLIDKNSEDEKQQQQQPQVKSIPQKRSSSNDVEELQPPFQGHNTASPSHSTTTTAPTIPSLRRLSESLPHPPSKQEELSRSPRKPINDPGLLALLGPNVTAFPFSEESFQDALKLRAEQERTKQEYYRVETANKNLAILQTALRAQIPINLIPLMCVGKVPELTEEQMKMMLQQPLPQPPIASTQHFQPQGQPPPPQQQQQIPQSQPQHPPQQPPQQFVPIVQQQQQQGPPVFMQPGLSQEQQIQIIQANQKRMQQELQQQGGVLTQTSPFQKAHRRSASSGGSGSGSISQQDAFNVAGGPPLGFRFGAGSSGNRRPLSPAKIGAAAVANLATPTTPYRGYASASSSARKIPSHHRHSSLPVETPNRQPIIDLNAADPNKGVTSLQSPLVGSTSTIQVKPIPAQPLHKQSKSHVQPSQESMTSFQHVIQFHHWKPTTSQPGLSSSSGSPTRTHSHKRRKSSITSTPIQESSPISPMKSRPDDPIKEPEQEKIDAEQELASSTPKATTSDLASKDDDTVDPDTSMESSISDTTASKVDVEANPPKAHRRNKSTFGSKNP</sequence>
<feature type="region of interest" description="Disordered" evidence="1">
    <location>
        <begin position="274"/>
        <end position="304"/>
    </location>
</feature>
<keyword evidence="3" id="KW-1185">Reference proteome</keyword>
<feature type="compositionally biased region" description="Polar residues" evidence="1">
    <location>
        <begin position="505"/>
        <end position="517"/>
    </location>
</feature>
<feature type="compositionally biased region" description="Polar residues" evidence="1">
    <location>
        <begin position="468"/>
        <end position="480"/>
    </location>
</feature>
<dbReference type="HOGENOM" id="CLU_023466_0_0_1"/>
<dbReference type="GeneID" id="8300741"/>
<feature type="compositionally biased region" description="Polar residues" evidence="1">
    <location>
        <begin position="1"/>
        <end position="11"/>
    </location>
</feature>
<evidence type="ECO:0000313" key="3">
    <source>
        <dbReference type="Proteomes" id="UP000002037"/>
    </source>
</evidence>
<accession>C5M6P6</accession>
<dbReference type="Pfam" id="PF10846">
    <property type="entry name" value="DUF2722"/>
    <property type="match status" value="1"/>
</dbReference>
<dbReference type="VEuPathDB" id="FungiDB:CTRG_01527"/>
<dbReference type="RefSeq" id="XP_002547221.1">
    <property type="nucleotide sequence ID" value="XM_002547175.1"/>
</dbReference>
<feature type="compositionally biased region" description="Polar residues" evidence="1">
    <location>
        <begin position="388"/>
        <end position="404"/>
    </location>
</feature>
<feature type="compositionally biased region" description="Basic and acidic residues" evidence="1">
    <location>
        <begin position="485"/>
        <end position="501"/>
    </location>
</feature>